<comment type="caution">
    <text evidence="2">The sequence shown here is derived from an EMBL/GenBank/DDBJ whole genome shotgun (WGS) entry which is preliminary data.</text>
</comment>
<gene>
    <name evidence="2" type="ORF">ACFSQS_00125</name>
</gene>
<reference evidence="3" key="1">
    <citation type="journal article" date="2019" name="Int. J. Syst. Evol. Microbiol.">
        <title>The Global Catalogue of Microorganisms (GCM) 10K type strain sequencing project: providing services to taxonomists for standard genome sequencing and annotation.</title>
        <authorList>
            <consortium name="The Broad Institute Genomics Platform"/>
            <consortium name="The Broad Institute Genome Sequencing Center for Infectious Disease"/>
            <person name="Wu L."/>
            <person name="Ma J."/>
        </authorList>
    </citation>
    <scope>NUCLEOTIDE SEQUENCE [LARGE SCALE GENOMIC DNA]</scope>
    <source>
        <strain evidence="3">KCTC 42903</strain>
    </source>
</reference>
<dbReference type="Pfam" id="PF00270">
    <property type="entry name" value="DEAD"/>
    <property type="match status" value="1"/>
</dbReference>
<dbReference type="InterPro" id="IPR027417">
    <property type="entry name" value="P-loop_NTPase"/>
</dbReference>
<name>A0ABW5JLT8_9FLAO</name>
<evidence type="ECO:0000313" key="2">
    <source>
        <dbReference type="EMBL" id="MFD2533490.1"/>
    </source>
</evidence>
<dbReference type="SMART" id="SM00487">
    <property type="entry name" value="DEXDc"/>
    <property type="match status" value="1"/>
</dbReference>
<accession>A0ABW5JLT8</accession>
<sequence>MDFDNSLFEDTPIEFKEINHTDFDKNLYKVEPKEIVEPNDEGYLSDNLIPILTKDLHEKNTTVINAGVGQGKTTAIIEVIKEFANNKDYIVVIAVPFKSLIEQYEEVCIKNDISKHRIFNQLEIDKYFDNKEKEVKSEWGSLYSEEEVINKFNIRNFDVHILTVNALLGNSVESLFQAREKTEYFNRLLGYCEKTDMKLVFVFDEIHASIHNFKEEFIYKLWNYHGLVHKNYIVSATYNEASKEVIKYLSEFTDNTIKIIESTRLPVKERQSDLFLNFYIDRNIEKDETLFELIKELLDSDKKFDILVYSKKLVQKLTSSKSRIGQLFISREADINKSINDPFSHDDGSIGYDKDKINIGTKFSTGISIEHEEHTYIVIFPKDLNVEFINNKGIFTMGSNTVIQALARQRKKGEIHLFMPPPIDINEDTLPLSYTANQKNTILDVFKEGKKYGEKTIDYSYINGQGLELDKTYNKLYREVELAIEKIETANRDRKLNRLLFPTKEIFNLDKGEKHLVRGFFGGDLPAYILWASLTNQFLNCRLKDINFIKRIYLNTPWQYEQLEKIVEDILYDIEVIEENYFYIYLKPFEKIELFKNFIFSIIVILDKKKIGASEKAKVLLDILKIILFNSQDTTKTEVFQLYLKSCVMSSIKAKDFKKIPESKLHIVNAYKNWKHLVDVIELNIETYKKHNYIDKQAKKAFEVEYKAISFQNDIKYLLSNDTLLSTGIFPLKNTFEKERLPSKKMNTIYNLTINVFFCEKKDTIRVNNVKTRVYLVKSKKVENLPNLLFKDLPEEIL</sequence>
<keyword evidence="3" id="KW-1185">Reference proteome</keyword>
<dbReference type="Gene3D" id="3.40.50.300">
    <property type="entry name" value="P-loop containing nucleotide triphosphate hydrolases"/>
    <property type="match status" value="1"/>
</dbReference>
<keyword evidence="2" id="KW-0547">Nucleotide-binding</keyword>
<dbReference type="InterPro" id="IPR014001">
    <property type="entry name" value="Helicase_ATP-bd"/>
</dbReference>
<dbReference type="Proteomes" id="UP001597441">
    <property type="component" value="Unassembled WGS sequence"/>
</dbReference>
<dbReference type="GO" id="GO:0004386">
    <property type="term" value="F:helicase activity"/>
    <property type="evidence" value="ECO:0007669"/>
    <property type="project" value="UniProtKB-KW"/>
</dbReference>
<organism evidence="2 3">
    <name type="scientific">Gelatiniphilus marinus</name>
    <dbReference type="NCBI Taxonomy" id="1759464"/>
    <lineage>
        <taxon>Bacteria</taxon>
        <taxon>Pseudomonadati</taxon>
        <taxon>Bacteroidota</taxon>
        <taxon>Flavobacteriia</taxon>
        <taxon>Flavobacteriales</taxon>
        <taxon>Flavobacteriaceae</taxon>
        <taxon>Gelatiniphilus</taxon>
    </lineage>
</organism>
<dbReference type="SUPFAM" id="SSF52540">
    <property type="entry name" value="P-loop containing nucleoside triphosphate hydrolases"/>
    <property type="match status" value="1"/>
</dbReference>
<keyword evidence="2" id="KW-0378">Hydrolase</keyword>
<feature type="domain" description="Helicase ATP-binding" evidence="1">
    <location>
        <begin position="44"/>
        <end position="270"/>
    </location>
</feature>
<evidence type="ECO:0000313" key="3">
    <source>
        <dbReference type="Proteomes" id="UP001597441"/>
    </source>
</evidence>
<protein>
    <submittedName>
        <fullName evidence="2">DEAD/DEAH box helicase</fullName>
    </submittedName>
</protein>
<dbReference type="InterPro" id="IPR011545">
    <property type="entry name" value="DEAD/DEAH_box_helicase_dom"/>
</dbReference>
<keyword evidence="2" id="KW-0067">ATP-binding</keyword>
<evidence type="ECO:0000259" key="1">
    <source>
        <dbReference type="SMART" id="SM00487"/>
    </source>
</evidence>
<dbReference type="RefSeq" id="WP_388012200.1">
    <property type="nucleotide sequence ID" value="NZ_JBHUDT010000001.1"/>
</dbReference>
<dbReference type="EMBL" id="JBHULK010000001">
    <property type="protein sequence ID" value="MFD2533490.1"/>
    <property type="molecule type" value="Genomic_DNA"/>
</dbReference>
<keyword evidence="2" id="KW-0347">Helicase</keyword>
<proteinExistence type="predicted"/>